<evidence type="ECO:0000313" key="6">
    <source>
        <dbReference type="Proteomes" id="UP001488838"/>
    </source>
</evidence>
<dbReference type="GO" id="GO:0030688">
    <property type="term" value="C:preribosome, small subunit precursor"/>
    <property type="evidence" value="ECO:0007669"/>
    <property type="project" value="InterPro"/>
</dbReference>
<comment type="caution">
    <text evidence="5">The sequence shown here is derived from an EMBL/GenBank/DDBJ whole genome shotgun (WGS) entry which is preliminary data.</text>
</comment>
<evidence type="ECO:0000256" key="3">
    <source>
        <dbReference type="ARBA" id="ARBA00023242"/>
    </source>
</evidence>
<evidence type="ECO:0000256" key="2">
    <source>
        <dbReference type="ARBA" id="ARBA00006374"/>
    </source>
</evidence>
<organism evidence="5 6">
    <name type="scientific">Myodes glareolus</name>
    <name type="common">Bank vole</name>
    <name type="synonym">Clethrionomys glareolus</name>
    <dbReference type="NCBI Taxonomy" id="447135"/>
    <lineage>
        <taxon>Eukaryota</taxon>
        <taxon>Metazoa</taxon>
        <taxon>Chordata</taxon>
        <taxon>Craniata</taxon>
        <taxon>Vertebrata</taxon>
        <taxon>Euteleostomi</taxon>
        <taxon>Mammalia</taxon>
        <taxon>Eutheria</taxon>
        <taxon>Euarchontoglires</taxon>
        <taxon>Glires</taxon>
        <taxon>Rodentia</taxon>
        <taxon>Myomorpha</taxon>
        <taxon>Muroidea</taxon>
        <taxon>Cricetidae</taxon>
        <taxon>Arvicolinae</taxon>
        <taxon>Myodes</taxon>
    </lineage>
</organism>
<keyword evidence="3" id="KW-0539">Nucleus</keyword>
<feature type="compositionally biased region" description="Basic residues" evidence="4">
    <location>
        <begin position="451"/>
        <end position="462"/>
    </location>
</feature>
<dbReference type="Pfam" id="PF05997">
    <property type="entry name" value="Nop52"/>
    <property type="match status" value="1"/>
</dbReference>
<reference evidence="5 6" key="1">
    <citation type="journal article" date="2023" name="bioRxiv">
        <title>Conserved and derived expression patterns and positive selection on dental genes reveal complex evolutionary context of ever-growing rodent molars.</title>
        <authorList>
            <person name="Calamari Z.T."/>
            <person name="Song A."/>
            <person name="Cohen E."/>
            <person name="Akter M."/>
            <person name="Roy R.D."/>
            <person name="Hallikas O."/>
            <person name="Christensen M.M."/>
            <person name="Li P."/>
            <person name="Marangoni P."/>
            <person name="Jernvall J."/>
            <person name="Klein O.D."/>
        </authorList>
    </citation>
    <scope>NUCLEOTIDE SEQUENCE [LARGE SCALE GENOMIC DNA]</scope>
    <source>
        <strain evidence="5">V071</strain>
    </source>
</reference>
<dbReference type="PANTHER" id="PTHR13026">
    <property type="entry name" value="NNP-1 PROTEIN NOVEL NUCLEAR PROTEIN 1 NOP52"/>
    <property type="match status" value="1"/>
</dbReference>
<evidence type="ECO:0000256" key="1">
    <source>
        <dbReference type="ARBA" id="ARBA00004123"/>
    </source>
</evidence>
<proteinExistence type="inferred from homology"/>
<feature type="region of interest" description="Disordered" evidence="4">
    <location>
        <begin position="238"/>
        <end position="317"/>
    </location>
</feature>
<dbReference type="PANTHER" id="PTHR13026:SF1">
    <property type="entry name" value="RIBOSOMAL RNA PROCESSING PROTEIN 1 HOMOLOG A"/>
    <property type="match status" value="1"/>
</dbReference>
<accession>A0AAW0IKT1</accession>
<dbReference type="GO" id="GO:0006364">
    <property type="term" value="P:rRNA processing"/>
    <property type="evidence" value="ECO:0007669"/>
    <property type="project" value="InterPro"/>
</dbReference>
<name>A0AAW0IKT1_MYOGA</name>
<comment type="similarity">
    <text evidence="2">Belongs to the RRP1 family.</text>
</comment>
<feature type="compositionally biased region" description="Basic and acidic residues" evidence="4">
    <location>
        <begin position="368"/>
        <end position="380"/>
    </location>
</feature>
<dbReference type="GO" id="GO:0005634">
    <property type="term" value="C:nucleus"/>
    <property type="evidence" value="ECO:0007669"/>
    <property type="project" value="UniProtKB-SubCell"/>
</dbReference>
<dbReference type="EMBL" id="JBBHLL010000118">
    <property type="protein sequence ID" value="KAK7814904.1"/>
    <property type="molecule type" value="Genomic_DNA"/>
</dbReference>
<protein>
    <recommendedName>
        <fullName evidence="7">Ribosomal RNA processing protein 1 homolog A</fullName>
    </recommendedName>
</protein>
<feature type="compositionally biased region" description="Basic and acidic residues" evidence="4">
    <location>
        <begin position="299"/>
        <end position="308"/>
    </location>
</feature>
<dbReference type="AlphaFoldDB" id="A0AAW0IKT1"/>
<feature type="region of interest" description="Disordered" evidence="4">
    <location>
        <begin position="356"/>
        <end position="462"/>
    </location>
</feature>
<comment type="subcellular location">
    <subcellularLocation>
        <location evidence="1">Nucleus</location>
    </subcellularLocation>
</comment>
<evidence type="ECO:0008006" key="7">
    <source>
        <dbReference type="Google" id="ProtNLM"/>
    </source>
</evidence>
<dbReference type="InterPro" id="IPR010301">
    <property type="entry name" value="RRP1"/>
</dbReference>
<keyword evidence="6" id="KW-1185">Reference proteome</keyword>
<sequence>MVPGLPLPPEIQLAQRLAGNEQVTRDRALRKLRKYIMARSQRATGGFTPVELLKIWKGLFYCLWMQDKPLQQEELGRTISQLIHAFQTTEAQHLFLRAFWQTMIREWVGIDRLRLDKFYLLMRLVLRESLTTVKTHGWEERQIEQLMELLTTEVLNPDSQAPNGVKSHFLEIFLEELTKVGAAELTADQNLQFIDHFCQIAAHTKDSLVLHKITRCILETIVEQAPLAIEDIMNELDTQSGKSEASDGGESEVSDGGESEASDGGESEALDGGEESSEDEQDLQDTPPKSLHAGSVQRADPEADKEQVLDDEDSTGPVLQFDYEAIANRLFKLASGESTPSQNRKRLYKVIQKLRDLAGGTFPDDDVPEKAYKKLLEGRRERKKKRKKRLSTPQPQNEKGESETEASSSDLSPGMKRKRSRRNEKTGQRGPPGKRRKPGARAKGAGVQQPARKKKRPLQSEK</sequence>
<feature type="compositionally biased region" description="Basic residues" evidence="4">
    <location>
        <begin position="381"/>
        <end position="390"/>
    </location>
</feature>
<evidence type="ECO:0000256" key="4">
    <source>
        <dbReference type="SAM" id="MobiDB-lite"/>
    </source>
</evidence>
<feature type="compositionally biased region" description="Acidic residues" evidence="4">
    <location>
        <begin position="247"/>
        <end position="283"/>
    </location>
</feature>
<evidence type="ECO:0000313" key="5">
    <source>
        <dbReference type="EMBL" id="KAK7814904.1"/>
    </source>
</evidence>
<gene>
    <name evidence="5" type="ORF">U0070_026405</name>
</gene>
<dbReference type="Proteomes" id="UP001488838">
    <property type="component" value="Unassembled WGS sequence"/>
</dbReference>